<dbReference type="AlphaFoldDB" id="A0A420XMX5"/>
<reference evidence="7 8" key="1">
    <citation type="submission" date="2018-10" db="EMBL/GenBank/DDBJ databases">
        <title>Genomic Encyclopedia of Archaeal and Bacterial Type Strains, Phase II (KMG-II): from individual species to whole genera.</title>
        <authorList>
            <person name="Goeker M."/>
        </authorList>
    </citation>
    <scope>NUCLEOTIDE SEQUENCE [LARGE SCALE GENOMIC DNA]</scope>
    <source>
        <strain evidence="7 8">RP-AC37</strain>
    </source>
</reference>
<feature type="domain" description="Histidine kinase" evidence="6">
    <location>
        <begin position="319"/>
        <end position="491"/>
    </location>
</feature>
<dbReference type="InterPro" id="IPR004358">
    <property type="entry name" value="Sig_transdc_His_kin-like_C"/>
</dbReference>
<evidence type="ECO:0000256" key="1">
    <source>
        <dbReference type="ARBA" id="ARBA00000085"/>
    </source>
</evidence>
<sequence>MSIAQVGGVVRGAGPERLVTSTGVLLSTDELRQLFLFESLDQHKLAWLAEHGWVQDFPAGSTVLREGDPADAFVVLLSGTITLSRMVQRDDVEIVRSDHVGSYAGATQAYLGDRTSQTYLQSMRAVTDVRLFVLPAAVFGKIVRKWFPMPTHLLEGLFLGTRNSNEIVGQRERLVALGSLTAGLTHELNNPAAATSRAAATLRDRLAAMRHKLKGLASGAIKPEQLLALADCQEAAIARIPTAPKLGVVETSEREDEWADWLEDHGIARGWEMAATFVSAGLDLEWGDDVAARTDIENLELAMRWLAYTLETELLIGEIEEAAARISTLVGAAKQYSQMDRAPHQDIDVHDGLESTLVMLSRRIGDDIVVVKEFDRSLPKIPAYGAELNQVWTNLIDNAIAVMKGGGTLTLRTSLDGESVLVEVCDTGPGVPEELRQRIFEPFFTTKPVGEGTGLGLDISFRIVVNKHGGDLRVESVPGNTCFQVRLPLVEPARD</sequence>
<dbReference type="OrthoDB" id="1931120at2"/>
<dbReference type="InterPro" id="IPR014710">
    <property type="entry name" value="RmlC-like_jellyroll"/>
</dbReference>
<dbReference type="InterPro" id="IPR018490">
    <property type="entry name" value="cNMP-bd_dom_sf"/>
</dbReference>
<keyword evidence="4" id="KW-0902">Two-component regulatory system</keyword>
<dbReference type="RefSeq" id="WP_121194147.1">
    <property type="nucleotide sequence ID" value="NZ_RBWV01000013.1"/>
</dbReference>
<dbReference type="InterPro" id="IPR005467">
    <property type="entry name" value="His_kinase_dom"/>
</dbReference>
<dbReference type="PRINTS" id="PR00344">
    <property type="entry name" value="BCTRLSENSOR"/>
</dbReference>
<keyword evidence="3 7" id="KW-0418">Kinase</keyword>
<dbReference type="InParanoid" id="A0A420XMX5"/>
<evidence type="ECO:0000256" key="2">
    <source>
        <dbReference type="ARBA" id="ARBA00012438"/>
    </source>
</evidence>
<dbReference type="SMART" id="SM00100">
    <property type="entry name" value="cNMP"/>
    <property type="match status" value="1"/>
</dbReference>
<dbReference type="Pfam" id="PF02518">
    <property type="entry name" value="HATPase_c"/>
    <property type="match status" value="1"/>
</dbReference>
<dbReference type="Gene3D" id="1.10.287.130">
    <property type="match status" value="1"/>
</dbReference>
<dbReference type="Pfam" id="PF00027">
    <property type="entry name" value="cNMP_binding"/>
    <property type="match status" value="1"/>
</dbReference>
<dbReference type="PANTHER" id="PTHR43065">
    <property type="entry name" value="SENSOR HISTIDINE KINASE"/>
    <property type="match status" value="1"/>
</dbReference>
<dbReference type="InterPro" id="IPR003594">
    <property type="entry name" value="HATPase_dom"/>
</dbReference>
<dbReference type="CDD" id="cd00038">
    <property type="entry name" value="CAP_ED"/>
    <property type="match status" value="1"/>
</dbReference>
<dbReference type="EC" id="2.7.13.3" evidence="2"/>
<dbReference type="PROSITE" id="PS50109">
    <property type="entry name" value="HIS_KIN"/>
    <property type="match status" value="1"/>
</dbReference>
<dbReference type="GO" id="GO:0004673">
    <property type="term" value="F:protein histidine kinase activity"/>
    <property type="evidence" value="ECO:0007669"/>
    <property type="project" value="UniProtKB-EC"/>
</dbReference>
<evidence type="ECO:0000256" key="4">
    <source>
        <dbReference type="ARBA" id="ARBA00023012"/>
    </source>
</evidence>
<dbReference type="Gene3D" id="3.30.565.10">
    <property type="entry name" value="Histidine kinase-like ATPase, C-terminal domain"/>
    <property type="match status" value="1"/>
</dbReference>
<keyword evidence="3 7" id="KW-0808">Transferase</keyword>
<dbReference type="InterPro" id="IPR000595">
    <property type="entry name" value="cNMP-bd_dom"/>
</dbReference>
<dbReference type="GO" id="GO:0000160">
    <property type="term" value="P:phosphorelay signal transduction system"/>
    <property type="evidence" value="ECO:0007669"/>
    <property type="project" value="UniProtKB-KW"/>
</dbReference>
<evidence type="ECO:0000313" key="7">
    <source>
        <dbReference type="EMBL" id="RKS72634.1"/>
    </source>
</evidence>
<dbReference type="SUPFAM" id="SSF51206">
    <property type="entry name" value="cAMP-binding domain-like"/>
    <property type="match status" value="1"/>
</dbReference>
<dbReference type="PROSITE" id="PS50042">
    <property type="entry name" value="CNMP_BINDING_3"/>
    <property type="match status" value="1"/>
</dbReference>
<protein>
    <recommendedName>
        <fullName evidence="2">histidine kinase</fullName>
        <ecNumber evidence="2">2.7.13.3</ecNumber>
    </recommendedName>
</protein>
<evidence type="ECO:0000256" key="3">
    <source>
        <dbReference type="ARBA" id="ARBA00022777"/>
    </source>
</evidence>
<organism evidence="7 8">
    <name type="scientific">Motilibacter peucedani</name>
    <dbReference type="NCBI Taxonomy" id="598650"/>
    <lineage>
        <taxon>Bacteria</taxon>
        <taxon>Bacillati</taxon>
        <taxon>Actinomycetota</taxon>
        <taxon>Actinomycetes</taxon>
        <taxon>Motilibacterales</taxon>
        <taxon>Motilibacteraceae</taxon>
        <taxon>Motilibacter</taxon>
    </lineage>
</organism>
<name>A0A420XMX5_9ACTN</name>
<dbReference type="InterPro" id="IPR036890">
    <property type="entry name" value="HATPase_C_sf"/>
</dbReference>
<feature type="domain" description="Cyclic nucleotide-binding" evidence="5">
    <location>
        <begin position="36"/>
        <end position="143"/>
    </location>
</feature>
<comment type="caution">
    <text evidence="7">The sequence shown here is derived from an EMBL/GenBank/DDBJ whole genome shotgun (WGS) entry which is preliminary data.</text>
</comment>
<accession>A0A420XMX5</accession>
<keyword evidence="8" id="KW-1185">Reference proteome</keyword>
<dbReference type="Proteomes" id="UP000281955">
    <property type="component" value="Unassembled WGS sequence"/>
</dbReference>
<evidence type="ECO:0000259" key="5">
    <source>
        <dbReference type="PROSITE" id="PS50042"/>
    </source>
</evidence>
<dbReference type="SUPFAM" id="SSF55874">
    <property type="entry name" value="ATPase domain of HSP90 chaperone/DNA topoisomerase II/histidine kinase"/>
    <property type="match status" value="1"/>
</dbReference>
<dbReference type="Gene3D" id="2.60.120.10">
    <property type="entry name" value="Jelly Rolls"/>
    <property type="match status" value="1"/>
</dbReference>
<dbReference type="SMART" id="SM00387">
    <property type="entry name" value="HATPase_c"/>
    <property type="match status" value="1"/>
</dbReference>
<comment type="catalytic activity">
    <reaction evidence="1">
        <text>ATP + protein L-histidine = ADP + protein N-phospho-L-histidine.</text>
        <dbReference type="EC" id="2.7.13.3"/>
    </reaction>
</comment>
<proteinExistence type="predicted"/>
<evidence type="ECO:0000313" key="8">
    <source>
        <dbReference type="Proteomes" id="UP000281955"/>
    </source>
</evidence>
<dbReference type="EMBL" id="RBWV01000013">
    <property type="protein sequence ID" value="RKS72634.1"/>
    <property type="molecule type" value="Genomic_DNA"/>
</dbReference>
<dbReference type="PANTHER" id="PTHR43065:SF48">
    <property type="entry name" value="HISTIDINE KINASE"/>
    <property type="match status" value="1"/>
</dbReference>
<evidence type="ECO:0000259" key="6">
    <source>
        <dbReference type="PROSITE" id="PS50109"/>
    </source>
</evidence>
<gene>
    <name evidence="7" type="ORF">CLV35_2881</name>
</gene>